<evidence type="ECO:0000313" key="1">
    <source>
        <dbReference type="EMBL" id="MFD2999671.1"/>
    </source>
</evidence>
<dbReference type="RefSeq" id="WP_377481750.1">
    <property type="nucleotide sequence ID" value="NZ_JBHUOX010000003.1"/>
</dbReference>
<comment type="caution">
    <text evidence="1">The sequence shown here is derived from an EMBL/GenBank/DDBJ whole genome shotgun (WGS) entry which is preliminary data.</text>
</comment>
<dbReference type="EMBL" id="JBHUOX010000003">
    <property type="protein sequence ID" value="MFD2999671.1"/>
    <property type="molecule type" value="Genomic_DNA"/>
</dbReference>
<evidence type="ECO:0000313" key="2">
    <source>
        <dbReference type="Proteomes" id="UP001597641"/>
    </source>
</evidence>
<reference evidence="2" key="1">
    <citation type="journal article" date="2019" name="Int. J. Syst. Evol. Microbiol.">
        <title>The Global Catalogue of Microorganisms (GCM) 10K type strain sequencing project: providing services to taxonomists for standard genome sequencing and annotation.</title>
        <authorList>
            <consortium name="The Broad Institute Genomics Platform"/>
            <consortium name="The Broad Institute Genome Sequencing Center for Infectious Disease"/>
            <person name="Wu L."/>
            <person name="Ma J."/>
        </authorList>
    </citation>
    <scope>NUCLEOTIDE SEQUENCE [LARGE SCALE GENOMIC DNA]</scope>
    <source>
        <strain evidence="2">KCTC 23984</strain>
    </source>
</reference>
<name>A0ABW6BQ15_9BACT</name>
<proteinExistence type="predicted"/>
<sequence length="45" mass="5169">MLTVAEGRNDANRIGFLFAEDRKRVGNDKDGEGYITLMRSIRLLR</sequence>
<organism evidence="1 2">
    <name type="scientific">Pontibacter toksunensis</name>
    <dbReference type="NCBI Taxonomy" id="1332631"/>
    <lineage>
        <taxon>Bacteria</taxon>
        <taxon>Pseudomonadati</taxon>
        <taxon>Bacteroidota</taxon>
        <taxon>Cytophagia</taxon>
        <taxon>Cytophagales</taxon>
        <taxon>Hymenobacteraceae</taxon>
        <taxon>Pontibacter</taxon>
    </lineage>
</organism>
<dbReference type="Proteomes" id="UP001597641">
    <property type="component" value="Unassembled WGS sequence"/>
</dbReference>
<keyword evidence="2" id="KW-1185">Reference proteome</keyword>
<protein>
    <submittedName>
        <fullName evidence="1">Uncharacterized protein</fullName>
    </submittedName>
</protein>
<accession>A0ABW6BQ15</accession>
<gene>
    <name evidence="1" type="ORF">ACFS7Z_04820</name>
</gene>